<dbReference type="RefSeq" id="YP_001522894.1">
    <property type="nucleotide sequence ID" value="NC_009936.1"/>
</dbReference>
<keyword evidence="4 9" id="KW-0081">Bacteriolytic enzyme</keyword>
<evidence type="ECO:0000256" key="5">
    <source>
        <dbReference type="ARBA" id="ARBA00022801"/>
    </source>
</evidence>
<dbReference type="KEGG" id="vg:5687495"/>
<dbReference type="InterPro" id="IPR023346">
    <property type="entry name" value="Lysozyme-like_dom_sf"/>
</dbReference>
<dbReference type="Proteomes" id="UP000002089">
    <property type="component" value="Segment"/>
</dbReference>
<dbReference type="SUPFAM" id="SSF53955">
    <property type="entry name" value="Lysozyme-like"/>
    <property type="match status" value="1"/>
</dbReference>
<evidence type="ECO:0000313" key="11">
    <source>
        <dbReference type="EMBL" id="CAK25021.1"/>
    </source>
</evidence>
<dbReference type="Gene3D" id="1.10.530.40">
    <property type="match status" value="1"/>
</dbReference>
<keyword evidence="9" id="KW-1035">Host cytoplasm</keyword>
<dbReference type="EMBL" id="AM265639">
    <property type="protein sequence ID" value="CAK25021.1"/>
    <property type="molecule type" value="Genomic_DNA"/>
</dbReference>
<evidence type="ECO:0000256" key="8">
    <source>
        <dbReference type="ARBA" id="ARBA00023295"/>
    </source>
</evidence>
<gene>
    <name evidence="11" type="primary">gp53</name>
</gene>
<evidence type="ECO:0000256" key="2">
    <source>
        <dbReference type="ARBA" id="ARBA00022529"/>
    </source>
</evidence>
<accession>Q0E5W1</accession>
<evidence type="ECO:0000256" key="6">
    <source>
        <dbReference type="ARBA" id="ARBA00022852"/>
    </source>
</evidence>
<sequence>MRKFKATLTAAALALGLGTGVVYNAAEFIGPKEALRTVPYKDVGGVTTWCYGQTVGTPKARYTAQECAEDLLKAVQVYWDGIRLYVPQEAPQSVKAAMVSVAYNVGVSGWAWERDERGRKVPSRFRVALAARDWEATCHAIQAPWQGKHGVAQGYKATVQGKPVRGLENRRWAEYRLCMEDVR</sequence>
<keyword evidence="2 9" id="KW-0929">Antimicrobial</keyword>
<comment type="similarity">
    <text evidence="9 10">Belongs to the glycosyl hydrolase 24 family.</text>
</comment>
<proteinExistence type="inferred from homology"/>
<dbReference type="GO" id="GO:0016998">
    <property type="term" value="P:cell wall macromolecule catabolic process"/>
    <property type="evidence" value="ECO:0007669"/>
    <property type="project" value="InterPro"/>
</dbReference>
<name>Q0E5W1_9CAUD</name>
<dbReference type="PANTHER" id="PTHR38107:SF3">
    <property type="entry name" value="LYSOZYME RRRD-RELATED"/>
    <property type="match status" value="1"/>
</dbReference>
<reference evidence="11 12" key="1">
    <citation type="journal article" date="2006" name="J. Bacteriol.">
        <title>Genomic analysis of Pseudomonas aeruginosa phages LKD16 and LKA1: establishment of the phiKMV subgroup within the T7 supergroup.</title>
        <authorList>
            <person name="Ceyssens P.J."/>
            <person name="Lavigne R."/>
            <person name="Mattheus W."/>
            <person name="Chibeu A."/>
            <person name="Hertveldt K."/>
            <person name="Mast J."/>
            <person name="Robben J."/>
            <person name="Volckaert G."/>
        </authorList>
    </citation>
    <scope>NUCLEOTIDE SEQUENCE</scope>
</reference>
<comment type="function">
    <text evidence="9">Endolysin with lysozyme activity that degrades host peptidoglycans and participates with the holin and spanin proteins in the sequential events which lead to the programmed host cell lysis releasing the mature viral particles. Once the holin has permeabilized the host cell membrane, the endolysin can reach the periplasm and break down the peptidoglycan layer.</text>
</comment>
<evidence type="ECO:0000313" key="12">
    <source>
        <dbReference type="Proteomes" id="UP000002089"/>
    </source>
</evidence>
<feature type="active site" description="Proton donor/acceptor" evidence="9">
    <location>
        <position position="33"/>
    </location>
</feature>
<dbReference type="GO" id="GO:0003796">
    <property type="term" value="F:lysozyme activity"/>
    <property type="evidence" value="ECO:0007669"/>
    <property type="project" value="UniProtKB-UniRule"/>
</dbReference>
<dbReference type="GeneID" id="5687495"/>
<organism evidence="11 12">
    <name type="scientific">Pseudomonas phage LKA1</name>
    <dbReference type="NCBI Taxonomy" id="386793"/>
    <lineage>
        <taxon>Viruses</taxon>
        <taxon>Duplodnaviria</taxon>
        <taxon>Heunggongvirae</taxon>
        <taxon>Uroviricota</taxon>
        <taxon>Caudoviricetes</taxon>
        <taxon>Autographivirales</taxon>
        <taxon>Autoscriptoviridae</taxon>
        <taxon>Stubburvirus</taxon>
        <taxon>Stubburvirus LKA1</taxon>
    </lineage>
</organism>
<dbReference type="CAZy" id="GH24">
    <property type="family name" value="Glycoside Hydrolase Family 24"/>
</dbReference>
<dbReference type="EC" id="3.2.1.17" evidence="9"/>
<evidence type="ECO:0000256" key="7">
    <source>
        <dbReference type="ARBA" id="ARBA00023142"/>
    </source>
</evidence>
<dbReference type="HAMAP" id="MF_04110">
    <property type="entry name" value="ENDOLYSIN_T4"/>
    <property type="match status" value="1"/>
</dbReference>
<dbReference type="PANTHER" id="PTHR38107">
    <property type="match status" value="1"/>
</dbReference>
<dbReference type="InterPro" id="IPR034690">
    <property type="entry name" value="Endolysin_T4_type"/>
</dbReference>
<dbReference type="GO" id="GO:0042742">
    <property type="term" value="P:defense response to bacterium"/>
    <property type="evidence" value="ECO:0007669"/>
    <property type="project" value="UniProtKB-KW"/>
</dbReference>
<keyword evidence="7 9" id="KW-0578">Host cell lysis by virus</keyword>
<keyword evidence="6 9" id="KW-0204">Cytolysis</keyword>
<evidence type="ECO:0000256" key="3">
    <source>
        <dbReference type="ARBA" id="ARBA00022612"/>
    </source>
</evidence>
<dbReference type="OrthoDB" id="18172at10239"/>
<protein>
    <recommendedName>
        <fullName evidence="9">Endolysin</fullName>
        <ecNumber evidence="9">3.2.1.17</ecNumber>
    </recommendedName>
    <alternativeName>
        <fullName evidence="9">Lysis protein</fullName>
    </alternativeName>
    <alternativeName>
        <fullName evidence="9">Lysozyme</fullName>
    </alternativeName>
    <alternativeName>
        <fullName evidence="9">Muramidase</fullName>
    </alternativeName>
</protein>
<keyword evidence="5 9" id="KW-0378">Hydrolase</keyword>
<dbReference type="Pfam" id="PF00959">
    <property type="entry name" value="Phage_lysozyme"/>
    <property type="match status" value="1"/>
</dbReference>
<evidence type="ECO:0000256" key="4">
    <source>
        <dbReference type="ARBA" id="ARBA00022638"/>
    </source>
</evidence>
<comment type="subcellular location">
    <subcellularLocation>
        <location evidence="9">Host cytoplasm</location>
    </subcellularLocation>
    <text evidence="9">The endolysin is cytoplasmic, but can reach the periplasmic space with the help of the holins which disrupt the host cell membrane.</text>
</comment>
<feature type="active site" description="Proton donor/acceptor" evidence="9">
    <location>
        <position position="42"/>
    </location>
</feature>
<keyword evidence="8 9" id="KW-0326">Glycosidase</keyword>
<keyword evidence="3 9" id="KW-1188">Viral release from host cell</keyword>
<dbReference type="GO" id="GO:0030430">
    <property type="term" value="C:host cell cytoplasm"/>
    <property type="evidence" value="ECO:0007669"/>
    <property type="project" value="UniProtKB-SubCell"/>
</dbReference>
<evidence type="ECO:0000256" key="10">
    <source>
        <dbReference type="RuleBase" id="RU003788"/>
    </source>
</evidence>
<keyword evidence="12" id="KW-1185">Reference proteome</keyword>
<comment type="catalytic activity">
    <reaction evidence="1 9 10">
        <text>Hydrolysis of (1-&gt;4)-beta-linkages between N-acetylmuramic acid and N-acetyl-D-glucosamine residues in a peptidoglycan and between N-acetyl-D-glucosamine residues in chitodextrins.</text>
        <dbReference type="EC" id="3.2.1.17"/>
    </reaction>
</comment>
<dbReference type="InterPro" id="IPR023347">
    <property type="entry name" value="Lysozyme_dom_sf"/>
</dbReference>
<dbReference type="InterPro" id="IPR051018">
    <property type="entry name" value="Bacteriophage_GH24"/>
</dbReference>
<evidence type="ECO:0000256" key="9">
    <source>
        <dbReference type="HAMAP-Rule" id="MF_04110"/>
    </source>
</evidence>
<dbReference type="GO" id="GO:0044659">
    <property type="term" value="P:viral release from host cell by cytolysis"/>
    <property type="evidence" value="ECO:0007669"/>
    <property type="project" value="UniProtKB-UniRule"/>
</dbReference>
<dbReference type="InterPro" id="IPR002196">
    <property type="entry name" value="Glyco_hydro_24"/>
</dbReference>
<dbReference type="GO" id="GO:0009253">
    <property type="term" value="P:peptidoglycan catabolic process"/>
    <property type="evidence" value="ECO:0007669"/>
    <property type="project" value="UniProtKB-UniRule"/>
</dbReference>
<evidence type="ECO:0000256" key="1">
    <source>
        <dbReference type="ARBA" id="ARBA00000632"/>
    </source>
</evidence>